<comment type="caution">
    <text evidence="1">The sequence shown here is derived from an EMBL/GenBank/DDBJ whole genome shotgun (WGS) entry which is preliminary data.</text>
</comment>
<sequence>MNKVLRIAKVNQIEYYTLELSGIGAQGALACILELFGVRIDKDNIFVDEYEVERIQLQELQEYLSSQSDFGEYTENFEQYLRQAGIDKDKFLQIIGELIIKSDSDNPNIRISWFDKENKPKDLDYIKSVYSRSEVCLGETLASIPADGLTLEEAFDLYIVAMKWGEGDRFYRVDHEGDTFEYKSQEETTKSESPSTEQCCCEKDTSLSTQRQTLNSTNYVHCIDIDLMEEVEKWWTHNTSNEDLEIITGLNEGNYSDNSNFLKACYDFWESKTSKEKIGHWKYITQRPENH</sequence>
<organism evidence="1 2">
    <name type="scientific">Bacteroides fragilis</name>
    <dbReference type="NCBI Taxonomy" id="817"/>
    <lineage>
        <taxon>Bacteria</taxon>
        <taxon>Pseudomonadati</taxon>
        <taxon>Bacteroidota</taxon>
        <taxon>Bacteroidia</taxon>
        <taxon>Bacteroidales</taxon>
        <taxon>Bacteroidaceae</taxon>
        <taxon>Bacteroides</taxon>
    </lineage>
</organism>
<dbReference type="EMBL" id="QRJE01000008">
    <property type="protein sequence ID" value="RHH14417.1"/>
    <property type="molecule type" value="Genomic_DNA"/>
</dbReference>
<dbReference type="PROSITE" id="PS51257">
    <property type="entry name" value="PROKAR_LIPOPROTEIN"/>
    <property type="match status" value="1"/>
</dbReference>
<dbReference type="RefSeq" id="WP_122330065.1">
    <property type="nucleotide sequence ID" value="NZ_JAQDYY010000001.1"/>
</dbReference>
<reference evidence="1 2" key="1">
    <citation type="submission" date="2018-08" db="EMBL/GenBank/DDBJ databases">
        <title>A genome reference for cultivated species of the human gut microbiota.</title>
        <authorList>
            <person name="Zou Y."/>
            <person name="Xue W."/>
            <person name="Luo G."/>
        </authorList>
    </citation>
    <scope>NUCLEOTIDE SEQUENCE [LARGE SCALE GENOMIC DNA]</scope>
    <source>
        <strain evidence="1 2">AM18-6</strain>
    </source>
</reference>
<proteinExistence type="predicted"/>
<name>A0A396C4P3_BACFG</name>
<dbReference type="Proteomes" id="UP000266644">
    <property type="component" value="Unassembled WGS sequence"/>
</dbReference>
<gene>
    <name evidence="1" type="ORF">DW228_06345</name>
</gene>
<protein>
    <submittedName>
        <fullName evidence="1">Uncharacterized protein</fullName>
    </submittedName>
</protein>
<evidence type="ECO:0000313" key="2">
    <source>
        <dbReference type="Proteomes" id="UP000266644"/>
    </source>
</evidence>
<accession>A0A396C4P3</accession>
<dbReference type="AlphaFoldDB" id="A0A396C4P3"/>
<evidence type="ECO:0000313" key="1">
    <source>
        <dbReference type="EMBL" id="RHH14417.1"/>
    </source>
</evidence>